<dbReference type="EMBL" id="JAMYWD010000005">
    <property type="protein sequence ID" value="KAJ4970497.1"/>
    <property type="molecule type" value="Genomic_DNA"/>
</dbReference>
<comment type="caution">
    <text evidence="2">The sequence shown here is derived from an EMBL/GenBank/DDBJ whole genome shotgun (WGS) entry which is preliminary data.</text>
</comment>
<accession>A0A9Q0QSS1</accession>
<proteinExistence type="predicted"/>
<dbReference type="Proteomes" id="UP001141806">
    <property type="component" value="Unassembled WGS sequence"/>
</dbReference>
<evidence type="ECO:0000256" key="1">
    <source>
        <dbReference type="SAM" id="MobiDB-lite"/>
    </source>
</evidence>
<reference evidence="2" key="1">
    <citation type="journal article" date="2023" name="Plant J.">
        <title>The genome of the king protea, Protea cynaroides.</title>
        <authorList>
            <person name="Chang J."/>
            <person name="Duong T.A."/>
            <person name="Schoeman C."/>
            <person name="Ma X."/>
            <person name="Roodt D."/>
            <person name="Barker N."/>
            <person name="Li Z."/>
            <person name="Van de Peer Y."/>
            <person name="Mizrachi E."/>
        </authorList>
    </citation>
    <scope>NUCLEOTIDE SEQUENCE</scope>
    <source>
        <tissue evidence="2">Young leaves</tissue>
    </source>
</reference>
<name>A0A9Q0QSS1_9MAGN</name>
<organism evidence="2 3">
    <name type="scientific">Protea cynaroides</name>
    <dbReference type="NCBI Taxonomy" id="273540"/>
    <lineage>
        <taxon>Eukaryota</taxon>
        <taxon>Viridiplantae</taxon>
        <taxon>Streptophyta</taxon>
        <taxon>Embryophyta</taxon>
        <taxon>Tracheophyta</taxon>
        <taxon>Spermatophyta</taxon>
        <taxon>Magnoliopsida</taxon>
        <taxon>Proteales</taxon>
        <taxon>Proteaceae</taxon>
        <taxon>Protea</taxon>
    </lineage>
</organism>
<evidence type="ECO:0000313" key="2">
    <source>
        <dbReference type="EMBL" id="KAJ4970497.1"/>
    </source>
</evidence>
<keyword evidence="3" id="KW-1185">Reference proteome</keyword>
<protein>
    <submittedName>
        <fullName evidence="2">Uncharacterized protein</fullName>
    </submittedName>
</protein>
<gene>
    <name evidence="2" type="ORF">NE237_003596</name>
</gene>
<dbReference type="AlphaFoldDB" id="A0A9Q0QSS1"/>
<sequence>MTATVEVFQKLTYFCSSLIARFPFYGFGTRRNLLGSGSERLVGKMSGSSLNFLSSRCYSTISVLLLSNMLEDIIPPEFGRLQMSKVLCLKEQSQVQYFLSLESALSNLPHLPTDGVTCIIKPLNLTTSGKEESGSGILTARRSKCENRRK</sequence>
<feature type="region of interest" description="Disordered" evidence="1">
    <location>
        <begin position="128"/>
        <end position="150"/>
    </location>
</feature>
<evidence type="ECO:0000313" key="3">
    <source>
        <dbReference type="Proteomes" id="UP001141806"/>
    </source>
</evidence>